<evidence type="ECO:0000313" key="1">
    <source>
        <dbReference type="EMBL" id="EOB05363.1"/>
    </source>
</evidence>
<dbReference type="Proteomes" id="UP000296049">
    <property type="component" value="Unassembled WGS sequence"/>
</dbReference>
<protein>
    <submittedName>
        <fullName evidence="1">Uncharacterized protein</fullName>
    </submittedName>
</protein>
<gene>
    <name evidence="1" type="ORF">Anapl_10399</name>
</gene>
<dbReference type="EMBL" id="KB742694">
    <property type="protein sequence ID" value="EOB05363.1"/>
    <property type="molecule type" value="Genomic_DNA"/>
</dbReference>
<accession>R0LY30</accession>
<evidence type="ECO:0000313" key="2">
    <source>
        <dbReference type="Proteomes" id="UP000296049"/>
    </source>
</evidence>
<dbReference type="AlphaFoldDB" id="R0LY30"/>
<proteinExistence type="predicted"/>
<name>R0LY30_ANAPL</name>
<reference evidence="2" key="1">
    <citation type="journal article" date="2013" name="Nat. Genet.">
        <title>The duck genome and transcriptome provide insight into an avian influenza virus reservoir species.</title>
        <authorList>
            <person name="Huang Y."/>
            <person name="Li Y."/>
            <person name="Burt D.W."/>
            <person name="Chen H."/>
            <person name="Zhang Y."/>
            <person name="Qian W."/>
            <person name="Kim H."/>
            <person name="Gan S."/>
            <person name="Zhao Y."/>
            <person name="Li J."/>
            <person name="Yi K."/>
            <person name="Feng H."/>
            <person name="Zhu P."/>
            <person name="Li B."/>
            <person name="Liu Q."/>
            <person name="Fairley S."/>
            <person name="Magor K.E."/>
            <person name="Du Z."/>
            <person name="Hu X."/>
            <person name="Goodman L."/>
            <person name="Tafer H."/>
            <person name="Vignal A."/>
            <person name="Lee T."/>
            <person name="Kim K.W."/>
            <person name="Sheng Z."/>
            <person name="An Y."/>
            <person name="Searle S."/>
            <person name="Herrero J."/>
            <person name="Groenen M.A."/>
            <person name="Crooijmans R.P."/>
            <person name="Faraut T."/>
            <person name="Cai Q."/>
            <person name="Webster R.G."/>
            <person name="Aldridge J.R."/>
            <person name="Warren W.C."/>
            <person name="Bartschat S."/>
            <person name="Kehr S."/>
            <person name="Marz M."/>
            <person name="Stadler P.F."/>
            <person name="Smith J."/>
            <person name="Kraus R.H."/>
            <person name="Zhao Y."/>
            <person name="Ren L."/>
            <person name="Fei J."/>
            <person name="Morisson M."/>
            <person name="Kaiser P."/>
            <person name="Griffin D.K."/>
            <person name="Rao M."/>
            <person name="Pitel F."/>
            <person name="Wang J."/>
            <person name="Li N."/>
        </authorList>
    </citation>
    <scope>NUCLEOTIDE SEQUENCE [LARGE SCALE GENOMIC DNA]</scope>
</reference>
<keyword evidence="2" id="KW-1185">Reference proteome</keyword>
<organism evidence="1 2">
    <name type="scientific">Anas platyrhynchos</name>
    <name type="common">Mallard</name>
    <name type="synonym">Anas boschas</name>
    <dbReference type="NCBI Taxonomy" id="8839"/>
    <lineage>
        <taxon>Eukaryota</taxon>
        <taxon>Metazoa</taxon>
        <taxon>Chordata</taxon>
        <taxon>Craniata</taxon>
        <taxon>Vertebrata</taxon>
        <taxon>Euteleostomi</taxon>
        <taxon>Archelosauria</taxon>
        <taxon>Archosauria</taxon>
        <taxon>Dinosauria</taxon>
        <taxon>Saurischia</taxon>
        <taxon>Theropoda</taxon>
        <taxon>Coelurosauria</taxon>
        <taxon>Aves</taxon>
        <taxon>Neognathae</taxon>
        <taxon>Galloanserae</taxon>
        <taxon>Anseriformes</taxon>
        <taxon>Anatidae</taxon>
        <taxon>Anatinae</taxon>
        <taxon>Anas</taxon>
    </lineage>
</organism>
<sequence>MNFTGSLYRRYSSQGGHIAKQNRNGFEKELTHWLRQDNSQYGSEMAAMYPRTGYQTTAQNENGNRDTRPKFAGTQTLQYMDCSTDGCSERCKYKQNTPLPRTRCSLVRASRFPPQPSNEISGGGQFQGKKLIHSPYIPLSIPSPFSYVVICFSQFPLLSIFSSSGGCPLKGSSPGNSLQVAFSGPVTERITAGEVYSSFSKRSPVHTEMHKNHEAFCRLHATEHLGIEQNSCASVQRLSLVSEKAEPCPRFPGPGSTHRECQQPLLTDFKGTWEKPSELKHNTPTQKCTQPFVTVFKAALEQGCQKASAIKHIWTYKGTKESRLACYFLKSPGSANEWCDKKTSITVPRDSALTQFQQRDSGAARELKWRPEEDSWEEVLEEHHGPLTAHFCLTALRDTSKKNLCPLSSRKPCSSLGNSERNPKGLHLGEGQEEREYICGACASLFLKQVSSTDEKLQLLQGNLNMKNFSSPSEIIMLTLLDLLYIPQPLNKTFNHSGSSVTFECREISKRCSLFMKTCTAESSNCIQD</sequence>